<feature type="transmembrane region" description="Helical" evidence="1">
    <location>
        <begin position="18"/>
        <end position="41"/>
    </location>
</feature>
<dbReference type="KEGG" id="mpd:MCP_1031"/>
<proteinExistence type="predicted"/>
<accession>D1YXD1</accession>
<gene>
    <name evidence="2" type="ordered locus">MCP_1031</name>
</gene>
<keyword evidence="1" id="KW-1133">Transmembrane helix</keyword>
<protein>
    <submittedName>
        <fullName evidence="2">Uncharacterized protein</fullName>
    </submittedName>
</protein>
<sequence length="57" mass="6052">MGSGYISVVRDAAKLGSLIMPLLVICGLLLLWVVIVIICLYMGQGLDPQLGGTILLH</sequence>
<organism evidence="2 3">
    <name type="scientific">Methanocella paludicola (strain DSM 17711 / JCM 13418 / NBRC 101707 / SANAE)</name>
    <dbReference type="NCBI Taxonomy" id="304371"/>
    <lineage>
        <taxon>Archaea</taxon>
        <taxon>Methanobacteriati</taxon>
        <taxon>Methanobacteriota</taxon>
        <taxon>Stenosarchaea group</taxon>
        <taxon>Methanomicrobia</taxon>
        <taxon>Methanocellales</taxon>
        <taxon>Methanocellaceae</taxon>
        <taxon>Methanocella</taxon>
    </lineage>
</organism>
<reference evidence="2 3" key="1">
    <citation type="journal article" date="2007" name="Appl. Environ. Microbiol.">
        <title>Isolation of key methanogens for global methane emission from rice paddy fields: a novel isolate affiliated with the clone cluster rice cluster I.</title>
        <authorList>
            <person name="Sakai S."/>
            <person name="Imachi H."/>
            <person name="Sekiguchi Y."/>
            <person name="Ohashi A."/>
            <person name="Harada H."/>
            <person name="Kamagata Y."/>
        </authorList>
    </citation>
    <scope>NUCLEOTIDE SEQUENCE [LARGE SCALE GENOMIC DNA]</scope>
    <source>
        <strain evidence="3">DSM 17711 / JCM 13418 / NBRC 101707 / SANAE</strain>
    </source>
</reference>
<dbReference type="AlphaFoldDB" id="D1YXD1"/>
<dbReference type="InParanoid" id="D1YXD1"/>
<dbReference type="GeneID" id="43499713"/>
<dbReference type="EMBL" id="AP011532">
    <property type="protein sequence ID" value="BAI61103.1"/>
    <property type="molecule type" value="Genomic_DNA"/>
</dbReference>
<keyword evidence="1" id="KW-0812">Transmembrane</keyword>
<name>D1YXD1_METPS</name>
<evidence type="ECO:0000313" key="2">
    <source>
        <dbReference type="EMBL" id="BAI61103.1"/>
    </source>
</evidence>
<evidence type="ECO:0000256" key="1">
    <source>
        <dbReference type="SAM" id="Phobius"/>
    </source>
</evidence>
<reference evidence="2 3" key="2">
    <citation type="journal article" date="2008" name="Int. J. Syst. Evol. Microbiol.">
        <title>Methanocella paludicola gen. nov., sp. nov., a methane-producing archaeon, the first isolate of the lineage 'Rice Cluster I', and proposal of the new archaeal order Methanocellales ord. nov.</title>
        <authorList>
            <person name="Sakai S."/>
            <person name="Imachi H."/>
            <person name="Hanada S."/>
            <person name="Ohashi A."/>
            <person name="Harada H."/>
            <person name="Kamagata Y."/>
        </authorList>
    </citation>
    <scope>NUCLEOTIDE SEQUENCE [LARGE SCALE GENOMIC DNA]</scope>
    <source>
        <strain evidence="3">DSM 17711 / JCM 13418 / NBRC 101707 / SANAE</strain>
    </source>
</reference>
<dbReference type="STRING" id="304371.MCP_1031"/>
<keyword evidence="1" id="KW-0472">Membrane</keyword>
<reference evidence="3" key="3">
    <citation type="journal article" date="2011" name="PLoS ONE">
        <title>Genome sequence of a mesophilic hydrogenotrophic methanogen Methanocella paludicola, the first cultivated representative of the order Methanocellales.</title>
        <authorList>
            <person name="Sakai S."/>
            <person name="Takaki Y."/>
            <person name="Shimamura S."/>
            <person name="Sekine M."/>
            <person name="Tajima T."/>
            <person name="Kosugi H."/>
            <person name="Ichikawa N."/>
            <person name="Tasumi E."/>
            <person name="Hiraki A.T."/>
            <person name="Shimizu A."/>
            <person name="Kato Y."/>
            <person name="Nishiko R."/>
            <person name="Mori K."/>
            <person name="Fujita N."/>
            <person name="Imachi H."/>
            <person name="Takai K."/>
        </authorList>
    </citation>
    <scope>NUCLEOTIDE SEQUENCE [LARGE SCALE GENOMIC DNA]</scope>
    <source>
        <strain evidence="3">DSM 17711 / JCM 13418 / NBRC 101707 / SANAE</strain>
    </source>
</reference>
<dbReference type="RefSeq" id="WP_012899782.1">
    <property type="nucleotide sequence ID" value="NC_013665.1"/>
</dbReference>
<keyword evidence="3" id="KW-1185">Reference proteome</keyword>
<evidence type="ECO:0000313" key="3">
    <source>
        <dbReference type="Proteomes" id="UP000001882"/>
    </source>
</evidence>
<dbReference type="Proteomes" id="UP000001882">
    <property type="component" value="Chromosome"/>
</dbReference>